<feature type="compositionally biased region" description="Basic and acidic residues" evidence="1">
    <location>
        <begin position="12"/>
        <end position="27"/>
    </location>
</feature>
<organism evidence="2 3">
    <name type="scientific">Portunus trituberculatus</name>
    <name type="common">Swimming crab</name>
    <name type="synonym">Neptunus trituberculatus</name>
    <dbReference type="NCBI Taxonomy" id="210409"/>
    <lineage>
        <taxon>Eukaryota</taxon>
        <taxon>Metazoa</taxon>
        <taxon>Ecdysozoa</taxon>
        <taxon>Arthropoda</taxon>
        <taxon>Crustacea</taxon>
        <taxon>Multicrustacea</taxon>
        <taxon>Malacostraca</taxon>
        <taxon>Eumalacostraca</taxon>
        <taxon>Eucarida</taxon>
        <taxon>Decapoda</taxon>
        <taxon>Pleocyemata</taxon>
        <taxon>Brachyura</taxon>
        <taxon>Eubrachyura</taxon>
        <taxon>Portunoidea</taxon>
        <taxon>Portunidae</taxon>
        <taxon>Portuninae</taxon>
        <taxon>Portunus</taxon>
    </lineage>
</organism>
<name>A0A5B7G192_PORTR</name>
<feature type="region of interest" description="Disordered" evidence="1">
    <location>
        <begin position="45"/>
        <end position="81"/>
    </location>
</feature>
<dbReference type="Proteomes" id="UP000324222">
    <property type="component" value="Unassembled WGS sequence"/>
</dbReference>
<evidence type="ECO:0000313" key="2">
    <source>
        <dbReference type="EMBL" id="MPC52652.1"/>
    </source>
</evidence>
<protein>
    <submittedName>
        <fullName evidence="2">Uncharacterized protein</fullName>
    </submittedName>
</protein>
<reference evidence="2 3" key="1">
    <citation type="submission" date="2019-05" db="EMBL/GenBank/DDBJ databases">
        <title>Another draft genome of Portunus trituberculatus and its Hox gene families provides insights of decapod evolution.</title>
        <authorList>
            <person name="Jeong J.-H."/>
            <person name="Song I."/>
            <person name="Kim S."/>
            <person name="Choi T."/>
            <person name="Kim D."/>
            <person name="Ryu S."/>
            <person name="Kim W."/>
        </authorList>
    </citation>
    <scope>NUCLEOTIDE SEQUENCE [LARGE SCALE GENOMIC DNA]</scope>
    <source>
        <tissue evidence="2">Muscle</tissue>
    </source>
</reference>
<proteinExistence type="predicted"/>
<evidence type="ECO:0000256" key="1">
    <source>
        <dbReference type="SAM" id="MobiDB-lite"/>
    </source>
</evidence>
<comment type="caution">
    <text evidence="2">The sequence shown here is derived from an EMBL/GenBank/DDBJ whole genome shotgun (WGS) entry which is preliminary data.</text>
</comment>
<keyword evidence="3" id="KW-1185">Reference proteome</keyword>
<evidence type="ECO:0000313" key="3">
    <source>
        <dbReference type="Proteomes" id="UP000324222"/>
    </source>
</evidence>
<sequence length="81" mass="8758">MAMDSTLMSPTYRRDPHAPTTPPHDHPTAPLPMYVYLVSAKLTSAPSQSCPSLVPAPFQPRQSPASPRSRPSTQRPPPATP</sequence>
<dbReference type="EMBL" id="VSRR010011042">
    <property type="protein sequence ID" value="MPC52652.1"/>
    <property type="molecule type" value="Genomic_DNA"/>
</dbReference>
<gene>
    <name evidence="2" type="ORF">E2C01_046528</name>
</gene>
<dbReference type="AlphaFoldDB" id="A0A5B7G192"/>
<accession>A0A5B7G192</accession>
<feature type="compositionally biased region" description="Low complexity" evidence="1">
    <location>
        <begin position="55"/>
        <end position="73"/>
    </location>
</feature>
<feature type="region of interest" description="Disordered" evidence="1">
    <location>
        <begin position="1"/>
        <end position="30"/>
    </location>
</feature>